<sequence length="309" mass="35041">MVLNVTLDLGVPTVGNISKTIYLKLEHTGQALPIDVNMGKVIPITDEHLTHTSAHPDMFRRNPTAADVRRTSGGERASRRTRERVIGRAREHTRAMSREGMLRERDMGYRVFRARAREMRQAHDTPPADAETAQPGLELRVLAHSCVQVNSTDNANGPAVWTLTTFNSTSNGTGCRPNHWGYWANERLYRDVTNTTRDIFEKALEDATTDGTHENVQIVVTTVLYVRHTLDPEIQINAMDTELWMTAEEKDHVADKLHTLAVKCLAITCLFTVVIIMYRHRKKRQRRAYHGLQSQLVFEEQNAFSAGTQ</sequence>
<protein>
    <submittedName>
        <fullName evidence="2">Uncharacterized protein</fullName>
    </submittedName>
</protein>
<accession>A0A0L0FVS7</accession>
<dbReference type="AlphaFoldDB" id="A0A0L0FVS7"/>
<name>A0A0L0FVS7_9EUKA</name>
<keyword evidence="1" id="KW-0812">Transmembrane</keyword>
<keyword evidence="1" id="KW-1133">Transmembrane helix</keyword>
<dbReference type="EMBL" id="KQ242123">
    <property type="protein sequence ID" value="KNC80651.1"/>
    <property type="molecule type" value="Genomic_DNA"/>
</dbReference>
<organism evidence="2 3">
    <name type="scientific">Sphaeroforma arctica JP610</name>
    <dbReference type="NCBI Taxonomy" id="667725"/>
    <lineage>
        <taxon>Eukaryota</taxon>
        <taxon>Ichthyosporea</taxon>
        <taxon>Ichthyophonida</taxon>
        <taxon>Sphaeroforma</taxon>
    </lineage>
</organism>
<keyword evidence="1" id="KW-0472">Membrane</keyword>
<dbReference type="GeneID" id="25907501"/>
<evidence type="ECO:0000313" key="2">
    <source>
        <dbReference type="EMBL" id="KNC80651.1"/>
    </source>
</evidence>
<keyword evidence="3" id="KW-1185">Reference proteome</keyword>
<proteinExistence type="predicted"/>
<evidence type="ECO:0000313" key="3">
    <source>
        <dbReference type="Proteomes" id="UP000054560"/>
    </source>
</evidence>
<dbReference type="Proteomes" id="UP000054560">
    <property type="component" value="Unassembled WGS sequence"/>
</dbReference>
<reference evidence="2 3" key="1">
    <citation type="submission" date="2011-02" db="EMBL/GenBank/DDBJ databases">
        <title>The Genome Sequence of Sphaeroforma arctica JP610.</title>
        <authorList>
            <consortium name="The Broad Institute Genome Sequencing Platform"/>
            <person name="Russ C."/>
            <person name="Cuomo C."/>
            <person name="Young S.K."/>
            <person name="Zeng Q."/>
            <person name="Gargeya S."/>
            <person name="Alvarado L."/>
            <person name="Berlin A."/>
            <person name="Chapman S.B."/>
            <person name="Chen Z."/>
            <person name="Freedman E."/>
            <person name="Gellesch M."/>
            <person name="Goldberg J."/>
            <person name="Griggs A."/>
            <person name="Gujja S."/>
            <person name="Heilman E."/>
            <person name="Heiman D."/>
            <person name="Howarth C."/>
            <person name="Mehta T."/>
            <person name="Neiman D."/>
            <person name="Pearson M."/>
            <person name="Roberts A."/>
            <person name="Saif S."/>
            <person name="Shea T."/>
            <person name="Shenoy N."/>
            <person name="Sisk P."/>
            <person name="Stolte C."/>
            <person name="Sykes S."/>
            <person name="White J."/>
            <person name="Yandava C."/>
            <person name="Burger G."/>
            <person name="Gray M.W."/>
            <person name="Holland P.W.H."/>
            <person name="King N."/>
            <person name="Lang F.B.F."/>
            <person name="Roger A.J."/>
            <person name="Ruiz-Trillo I."/>
            <person name="Haas B."/>
            <person name="Nusbaum C."/>
            <person name="Birren B."/>
        </authorList>
    </citation>
    <scope>NUCLEOTIDE SEQUENCE [LARGE SCALE GENOMIC DNA]</scope>
    <source>
        <strain evidence="2 3">JP610</strain>
    </source>
</reference>
<feature type="transmembrane region" description="Helical" evidence="1">
    <location>
        <begin position="260"/>
        <end position="278"/>
    </location>
</feature>
<dbReference type="RefSeq" id="XP_014154553.1">
    <property type="nucleotide sequence ID" value="XM_014299078.1"/>
</dbReference>
<gene>
    <name evidence="2" type="ORF">SARC_06997</name>
</gene>
<evidence type="ECO:0000256" key="1">
    <source>
        <dbReference type="SAM" id="Phobius"/>
    </source>
</evidence>